<reference evidence="3" key="1">
    <citation type="submission" date="2022-10" db="EMBL/GenBank/DDBJ databases">
        <title>The complete genomes of actinobacterial strains from the NBC collection.</title>
        <authorList>
            <person name="Joergensen T.S."/>
            <person name="Alvarez Arevalo M."/>
            <person name="Sterndorff E.B."/>
            <person name="Faurdal D."/>
            <person name="Vuksanovic O."/>
            <person name="Mourched A.-S."/>
            <person name="Charusanti P."/>
            <person name="Shaw S."/>
            <person name="Blin K."/>
            <person name="Weber T."/>
        </authorList>
    </citation>
    <scope>NUCLEOTIDE SEQUENCE</scope>
    <source>
        <strain evidence="3">NBC_01432</strain>
    </source>
</reference>
<evidence type="ECO:0000313" key="4">
    <source>
        <dbReference type="Proteomes" id="UP001432209"/>
    </source>
</evidence>
<sequence>MLVNTVIRSSSATLVLPFLVGFVFVALGDDLSAWVTANYWPSVTGSATFALPFVGAACAAVAAWEGARLRRGGVFGQAPVRSPLAITVPILLPVAAMGLLGMTAALIVSAAAADVGVGLPHLGITLVAAGILFANTLVGYLVGRTMPGVLAAPLALIGAFFFNAYPSSWSTYWLRHVVGGGLDSCCSVDAVIDQRAIVSGAVFAVAVCMAALFLIHRQGGTIAVAAALALTAAGFGTAGYIARDLPPDAVQPRPTSALICDGKQPTVCLWPEVEHRDLVQSESRKAVARLKEAGIRVPTTLTMAAKPEAGATKLGIATNGRPNDVPAGVASGLLPELPACALKGDAYPAAAALGPVAAWLYTTAGGPAQAVEGRFGPQEAALVQKVRGQSRAAQLDWYQSNMQAMKSCRTQPKLALAEGTP</sequence>
<name>A0ABZ1ZXP6_STRNV</name>
<accession>A0ABZ1ZXP6</accession>
<protein>
    <recommendedName>
        <fullName evidence="2">DUF7224 domain-containing protein</fullName>
    </recommendedName>
</protein>
<dbReference type="InterPro" id="IPR055648">
    <property type="entry name" value="DUF7224"/>
</dbReference>
<dbReference type="RefSeq" id="WP_329074884.1">
    <property type="nucleotide sequence ID" value="NZ_CP109495.1"/>
</dbReference>
<evidence type="ECO:0000256" key="1">
    <source>
        <dbReference type="SAM" id="Phobius"/>
    </source>
</evidence>
<evidence type="ECO:0000313" key="3">
    <source>
        <dbReference type="EMBL" id="WUX51240.1"/>
    </source>
</evidence>
<evidence type="ECO:0000259" key="2">
    <source>
        <dbReference type="Pfam" id="PF23866"/>
    </source>
</evidence>
<feature type="domain" description="DUF7224" evidence="2">
    <location>
        <begin position="267"/>
        <end position="408"/>
    </location>
</feature>
<feature type="transmembrane region" description="Helical" evidence="1">
    <location>
        <begin position="196"/>
        <end position="215"/>
    </location>
</feature>
<keyword evidence="4" id="KW-1185">Reference proteome</keyword>
<keyword evidence="1" id="KW-1133">Transmembrane helix</keyword>
<proteinExistence type="predicted"/>
<organism evidence="3 4">
    <name type="scientific">Streptomyces niveus</name>
    <name type="common">Streptomyces spheroides</name>
    <dbReference type="NCBI Taxonomy" id="193462"/>
    <lineage>
        <taxon>Bacteria</taxon>
        <taxon>Bacillati</taxon>
        <taxon>Actinomycetota</taxon>
        <taxon>Actinomycetes</taxon>
        <taxon>Kitasatosporales</taxon>
        <taxon>Streptomycetaceae</taxon>
        <taxon>Streptomyces</taxon>
    </lineage>
</organism>
<dbReference type="Proteomes" id="UP001432209">
    <property type="component" value="Chromosome"/>
</dbReference>
<feature type="transmembrane region" description="Helical" evidence="1">
    <location>
        <begin position="222"/>
        <end position="242"/>
    </location>
</feature>
<keyword evidence="1" id="KW-0472">Membrane</keyword>
<feature type="transmembrane region" description="Helical" evidence="1">
    <location>
        <begin position="84"/>
        <end position="113"/>
    </location>
</feature>
<gene>
    <name evidence="3" type="ORF">OG442_06625</name>
</gene>
<feature type="transmembrane region" description="Helical" evidence="1">
    <location>
        <begin position="44"/>
        <end position="64"/>
    </location>
</feature>
<dbReference type="Pfam" id="PF23866">
    <property type="entry name" value="DUF7224"/>
    <property type="match status" value="1"/>
</dbReference>
<dbReference type="EMBL" id="CP109495">
    <property type="protein sequence ID" value="WUX51240.1"/>
    <property type="molecule type" value="Genomic_DNA"/>
</dbReference>
<keyword evidence="1" id="KW-0812">Transmembrane</keyword>
<feature type="transmembrane region" description="Helical" evidence="1">
    <location>
        <begin position="119"/>
        <end position="142"/>
    </location>
</feature>
<feature type="transmembrane region" description="Helical" evidence="1">
    <location>
        <begin position="149"/>
        <end position="165"/>
    </location>
</feature>